<name>R1GQ24_BOTPV</name>
<dbReference type="OrthoDB" id="4152607at2759"/>
<organism evidence="2 3">
    <name type="scientific">Botryosphaeria parva (strain UCR-NP2)</name>
    <name type="common">Grapevine canker fungus</name>
    <name type="synonym">Neofusicoccum parvum</name>
    <dbReference type="NCBI Taxonomy" id="1287680"/>
    <lineage>
        <taxon>Eukaryota</taxon>
        <taxon>Fungi</taxon>
        <taxon>Dikarya</taxon>
        <taxon>Ascomycota</taxon>
        <taxon>Pezizomycotina</taxon>
        <taxon>Dothideomycetes</taxon>
        <taxon>Dothideomycetes incertae sedis</taxon>
        <taxon>Botryosphaeriales</taxon>
        <taxon>Botryosphaeriaceae</taxon>
        <taxon>Neofusicoccum</taxon>
    </lineage>
</organism>
<dbReference type="Proteomes" id="UP000013521">
    <property type="component" value="Unassembled WGS sequence"/>
</dbReference>
<proteinExistence type="predicted"/>
<protein>
    <submittedName>
        <fullName evidence="2">Putative threonyl alanyl trna synthetase sad protein</fullName>
    </submittedName>
</protein>
<reference evidence="3" key="1">
    <citation type="journal article" date="2013" name="Genome Announc.">
        <title>Draft genome sequence of Neofusicoccum parvum isolate UCR-NP2, a fungal vascular pathogen associated with grapevine cankers.</title>
        <authorList>
            <person name="Blanco-Ulate B."/>
            <person name="Rolshausen P."/>
            <person name="Cantu D."/>
        </authorList>
    </citation>
    <scope>NUCLEOTIDE SEQUENCE [LARGE SCALE GENOMIC DNA]</scope>
    <source>
        <strain evidence="3">UCR-NP2</strain>
    </source>
</reference>
<dbReference type="HOGENOM" id="CLU_735645_0_0_1"/>
<sequence>MYMTAEQSNILHDARHRVPRYLFRAFSRGSRDGLHANNDAHIHPDDTNWPYPAFGDAAGTQHTLEQHLTWHTAHASEFTSWTSSLLCALRHAMRKAYHWSEPSATVFIAVLDTANFALPVWPAAALFDAYSLQPRPRFQRHYYLGEYLVRGGVSAAGTGFRVVSLERLREAGLHGLLPELFGPGAYRGTAQLACRIRDDRDDLCRPGSLKPLTRREMALCRRLGECFAEGERGGGFVFPVAVAFLALRRWAGLFGEGNSGRAVLECEILDELEGLEVPDGLGGEEDFRGVSESHPRYIPEEATLFRTLCQRLIAYSRDERTDDQEPDDEERGGVQDWADLAENDVIAHISGLSIHRTPQASEGFVNPFLAMAGRRL</sequence>
<accession>R1GQ24</accession>
<evidence type="ECO:0000313" key="3">
    <source>
        <dbReference type="Proteomes" id="UP000013521"/>
    </source>
</evidence>
<dbReference type="InterPro" id="IPR056009">
    <property type="entry name" value="DUF7587"/>
</dbReference>
<dbReference type="STRING" id="1287680.R1GQ24"/>
<evidence type="ECO:0000313" key="2">
    <source>
        <dbReference type="EMBL" id="EOD48024.1"/>
    </source>
</evidence>
<dbReference type="KEGG" id="npa:UCRNP2_5223"/>
<evidence type="ECO:0000259" key="1">
    <source>
        <dbReference type="Pfam" id="PF24494"/>
    </source>
</evidence>
<dbReference type="Pfam" id="PF24494">
    <property type="entry name" value="DUF7587"/>
    <property type="match status" value="1"/>
</dbReference>
<keyword evidence="2" id="KW-0030">Aminoacyl-tRNA synthetase</keyword>
<dbReference type="GO" id="GO:0004812">
    <property type="term" value="F:aminoacyl-tRNA ligase activity"/>
    <property type="evidence" value="ECO:0007669"/>
    <property type="project" value="UniProtKB-KW"/>
</dbReference>
<feature type="domain" description="DUF7587" evidence="1">
    <location>
        <begin position="18"/>
        <end position="154"/>
    </location>
</feature>
<dbReference type="EMBL" id="KB916255">
    <property type="protein sequence ID" value="EOD48024.1"/>
    <property type="molecule type" value="Genomic_DNA"/>
</dbReference>
<keyword evidence="2" id="KW-0436">Ligase</keyword>
<gene>
    <name evidence="2" type="ORF">UCRNP2_5223</name>
</gene>
<dbReference type="AlphaFoldDB" id="R1GQ24"/>